<dbReference type="AlphaFoldDB" id="A0A165DBR7"/>
<organism evidence="3 4">
    <name type="scientific">Exidia glandulosa HHB12029</name>
    <dbReference type="NCBI Taxonomy" id="1314781"/>
    <lineage>
        <taxon>Eukaryota</taxon>
        <taxon>Fungi</taxon>
        <taxon>Dikarya</taxon>
        <taxon>Basidiomycota</taxon>
        <taxon>Agaricomycotina</taxon>
        <taxon>Agaricomycetes</taxon>
        <taxon>Auriculariales</taxon>
        <taxon>Exidiaceae</taxon>
        <taxon>Exidia</taxon>
    </lineage>
</organism>
<keyword evidence="1" id="KW-0862">Zinc</keyword>
<keyword evidence="4" id="KW-1185">Reference proteome</keyword>
<evidence type="ECO:0000256" key="1">
    <source>
        <dbReference type="PROSITE-ProRule" id="PRU00325"/>
    </source>
</evidence>
<feature type="non-terminal residue" evidence="3">
    <location>
        <position position="181"/>
    </location>
</feature>
<dbReference type="Proteomes" id="UP000077266">
    <property type="component" value="Unassembled WGS sequence"/>
</dbReference>
<proteinExistence type="predicted"/>
<feature type="domain" description="SWIM-type" evidence="2">
    <location>
        <begin position="43"/>
        <end position="78"/>
    </location>
</feature>
<keyword evidence="1" id="KW-0479">Metal-binding</keyword>
<protein>
    <recommendedName>
        <fullName evidence="2">SWIM-type domain-containing protein</fullName>
    </recommendedName>
</protein>
<dbReference type="InterPro" id="IPR007527">
    <property type="entry name" value="Znf_SWIM"/>
</dbReference>
<evidence type="ECO:0000313" key="3">
    <source>
        <dbReference type="EMBL" id="KZV84183.1"/>
    </source>
</evidence>
<dbReference type="PROSITE" id="PS50966">
    <property type="entry name" value="ZF_SWIM"/>
    <property type="match status" value="1"/>
</dbReference>
<accession>A0A165DBR7</accession>
<evidence type="ECO:0000259" key="2">
    <source>
        <dbReference type="PROSITE" id="PS50966"/>
    </source>
</evidence>
<reference evidence="3 4" key="1">
    <citation type="journal article" date="2016" name="Mol. Biol. Evol.">
        <title>Comparative Genomics of Early-Diverging Mushroom-Forming Fungi Provides Insights into the Origins of Lignocellulose Decay Capabilities.</title>
        <authorList>
            <person name="Nagy L.G."/>
            <person name="Riley R."/>
            <person name="Tritt A."/>
            <person name="Adam C."/>
            <person name="Daum C."/>
            <person name="Floudas D."/>
            <person name="Sun H."/>
            <person name="Yadav J.S."/>
            <person name="Pangilinan J."/>
            <person name="Larsson K.H."/>
            <person name="Matsuura K."/>
            <person name="Barry K."/>
            <person name="Labutti K."/>
            <person name="Kuo R."/>
            <person name="Ohm R.A."/>
            <person name="Bhattacharya S.S."/>
            <person name="Shirouzu T."/>
            <person name="Yoshinaga Y."/>
            <person name="Martin F.M."/>
            <person name="Grigoriev I.V."/>
            <person name="Hibbett D.S."/>
        </authorList>
    </citation>
    <scope>NUCLEOTIDE SEQUENCE [LARGE SCALE GENOMIC DNA]</scope>
    <source>
        <strain evidence="3 4">HHB12029</strain>
    </source>
</reference>
<dbReference type="GO" id="GO:0008270">
    <property type="term" value="F:zinc ion binding"/>
    <property type="evidence" value="ECO:0007669"/>
    <property type="project" value="UniProtKB-KW"/>
</dbReference>
<dbReference type="OrthoDB" id="3261031at2759"/>
<feature type="non-terminal residue" evidence="3">
    <location>
        <position position="1"/>
    </location>
</feature>
<dbReference type="EMBL" id="KV426236">
    <property type="protein sequence ID" value="KZV84183.1"/>
    <property type="molecule type" value="Genomic_DNA"/>
</dbReference>
<dbReference type="InParanoid" id="A0A165DBR7"/>
<evidence type="ECO:0000313" key="4">
    <source>
        <dbReference type="Proteomes" id="UP000077266"/>
    </source>
</evidence>
<keyword evidence="1" id="KW-0863">Zinc-finger</keyword>
<sequence>IINPYDVEDVYLSTKYILHLAQTRGLWIRHLFAVTHTPSKATHTIAVIDDQRHICDCMMLSNLGMPCRHFFAVLRRVPATLFHIGLIRARWLKNPALDMSTLAPVSLNHVVPEARLQLPAEQLSTALSNPLDDSRPTPAPPTTTIGARVVFHEAQAALKPLMSRVRTQEQLDRLVQALNTL</sequence>
<name>A0A165DBR7_EXIGL</name>
<dbReference type="STRING" id="1314781.A0A165DBR7"/>
<gene>
    <name evidence="3" type="ORF">EXIGLDRAFT_589923</name>
</gene>